<evidence type="ECO:0000256" key="5">
    <source>
        <dbReference type="ARBA" id="ARBA00038359"/>
    </source>
</evidence>
<keyword evidence="2 6" id="KW-0812">Transmembrane</keyword>
<reference evidence="8 9" key="1">
    <citation type="submission" date="2019-04" db="EMBL/GenBank/DDBJ databases">
        <title>High contiguity whole genome sequence and gene annotation resource for two Venturia nashicola isolates.</title>
        <authorList>
            <person name="Prokchorchik M."/>
            <person name="Won K."/>
            <person name="Lee Y."/>
            <person name="Choi E.D."/>
            <person name="Segonzac C."/>
            <person name="Sohn K.H."/>
        </authorList>
    </citation>
    <scope>NUCLEOTIDE SEQUENCE [LARGE SCALE GENOMIC DNA]</scope>
    <source>
        <strain evidence="8 9">PRI2</strain>
    </source>
</reference>
<feature type="transmembrane region" description="Helical" evidence="6">
    <location>
        <begin position="50"/>
        <end position="76"/>
    </location>
</feature>
<keyword evidence="9" id="KW-1185">Reference proteome</keyword>
<comment type="subcellular location">
    <subcellularLocation>
        <location evidence="1">Membrane</location>
        <topology evidence="1">Multi-pass membrane protein</topology>
    </subcellularLocation>
</comment>
<dbReference type="Proteomes" id="UP000298493">
    <property type="component" value="Unassembled WGS sequence"/>
</dbReference>
<dbReference type="OrthoDB" id="4682787at2759"/>
<comment type="similarity">
    <text evidence="5">Belongs to the SAT4 family.</text>
</comment>
<protein>
    <recommendedName>
        <fullName evidence="7">Rhodopsin domain-containing protein</fullName>
    </recommendedName>
</protein>
<dbReference type="PANTHER" id="PTHR33048">
    <property type="entry name" value="PTH11-LIKE INTEGRAL MEMBRANE PROTEIN (AFU_ORTHOLOGUE AFUA_5G11245)"/>
    <property type="match status" value="1"/>
</dbReference>
<keyword evidence="3 6" id="KW-1133">Transmembrane helix</keyword>
<dbReference type="GO" id="GO:0016020">
    <property type="term" value="C:membrane"/>
    <property type="evidence" value="ECO:0007669"/>
    <property type="project" value="UniProtKB-SubCell"/>
</dbReference>
<evidence type="ECO:0000256" key="2">
    <source>
        <dbReference type="ARBA" id="ARBA00022692"/>
    </source>
</evidence>
<accession>A0A4Z1P1I9</accession>
<dbReference type="STRING" id="86259.A0A4Z1P1I9"/>
<feature type="domain" description="Rhodopsin" evidence="7">
    <location>
        <begin position="34"/>
        <end position="274"/>
    </location>
</feature>
<organism evidence="8 9">
    <name type="scientific">Venturia nashicola</name>
    <dbReference type="NCBI Taxonomy" id="86259"/>
    <lineage>
        <taxon>Eukaryota</taxon>
        <taxon>Fungi</taxon>
        <taxon>Dikarya</taxon>
        <taxon>Ascomycota</taxon>
        <taxon>Pezizomycotina</taxon>
        <taxon>Dothideomycetes</taxon>
        <taxon>Pleosporomycetidae</taxon>
        <taxon>Venturiales</taxon>
        <taxon>Venturiaceae</taxon>
        <taxon>Venturia</taxon>
    </lineage>
</organism>
<evidence type="ECO:0000256" key="4">
    <source>
        <dbReference type="ARBA" id="ARBA00023136"/>
    </source>
</evidence>
<comment type="caution">
    <text evidence="8">The sequence shown here is derived from an EMBL/GenBank/DDBJ whole genome shotgun (WGS) entry which is preliminary data.</text>
</comment>
<evidence type="ECO:0000256" key="6">
    <source>
        <dbReference type="SAM" id="Phobius"/>
    </source>
</evidence>
<feature type="transmembrane region" description="Helical" evidence="6">
    <location>
        <begin position="96"/>
        <end position="117"/>
    </location>
</feature>
<gene>
    <name evidence="8" type="ORF">E6O75_ATG10574</name>
</gene>
<feature type="transmembrane region" description="Helical" evidence="6">
    <location>
        <begin position="129"/>
        <end position="149"/>
    </location>
</feature>
<proteinExistence type="inferred from homology"/>
<dbReference type="Pfam" id="PF20684">
    <property type="entry name" value="Fung_rhodopsin"/>
    <property type="match status" value="1"/>
</dbReference>
<dbReference type="AlphaFoldDB" id="A0A4Z1P1I9"/>
<evidence type="ECO:0000259" key="7">
    <source>
        <dbReference type="Pfam" id="PF20684"/>
    </source>
</evidence>
<keyword evidence="4 6" id="KW-0472">Membrane</keyword>
<dbReference type="InterPro" id="IPR049326">
    <property type="entry name" value="Rhodopsin_dom_fungi"/>
</dbReference>
<feature type="transmembrane region" description="Helical" evidence="6">
    <location>
        <begin position="17"/>
        <end position="38"/>
    </location>
</feature>
<sequence>MASGDATEDVPSRTSELLYSVIFINILGASFVVARFYARFVKSNAHGWDDYFLGIALVSGIITFSLIAIACSHGYGTSIHQLAPADAVLALKATNFSVITNMICMIFLKLSIAASLLRLQLGRGMNWIVWLSVFISICSNAMALLGSVFQCVPMEAIWNINLPNYTCLPKKYVVGASYAQAAGNIVTDIFFSLSPLYYLRNVKVSVYNKWALRVLFCIGLSASACSVAKLPELHKLANTTNPTHAGVDIAIWAAAEFNAGLVATSMAPLKTLFEKALKCIFGITAGSLNSSVKRAYYGAKSSLKPSRMNTRHSQHQILPEESEADLTLVNLRNEATEAKTEYPSPVYLVEGRSVSPGQLARGGL</sequence>
<name>A0A4Z1P1I9_9PEZI</name>
<evidence type="ECO:0000313" key="9">
    <source>
        <dbReference type="Proteomes" id="UP000298493"/>
    </source>
</evidence>
<evidence type="ECO:0000256" key="3">
    <source>
        <dbReference type="ARBA" id="ARBA00022989"/>
    </source>
</evidence>
<dbReference type="PANTHER" id="PTHR33048:SF47">
    <property type="entry name" value="INTEGRAL MEMBRANE PROTEIN-RELATED"/>
    <property type="match status" value="1"/>
</dbReference>
<evidence type="ECO:0000256" key="1">
    <source>
        <dbReference type="ARBA" id="ARBA00004141"/>
    </source>
</evidence>
<evidence type="ECO:0000313" key="8">
    <source>
        <dbReference type="EMBL" id="TID17929.1"/>
    </source>
</evidence>
<dbReference type="InterPro" id="IPR052337">
    <property type="entry name" value="SAT4-like"/>
</dbReference>
<dbReference type="EMBL" id="SNSC02000015">
    <property type="protein sequence ID" value="TID17929.1"/>
    <property type="molecule type" value="Genomic_DNA"/>
</dbReference>